<keyword evidence="2 4" id="KW-0479">Metal-binding</keyword>
<name>A0A937X795_9BACT</name>
<proteinExistence type="predicted"/>
<dbReference type="GO" id="GO:0046872">
    <property type="term" value="F:metal ion binding"/>
    <property type="evidence" value="ECO:0007669"/>
    <property type="project" value="UniProtKB-KW"/>
</dbReference>
<protein>
    <recommendedName>
        <fullName evidence="6">Cytochrome c domain-containing protein</fullName>
    </recommendedName>
</protein>
<dbReference type="InterPro" id="IPR036909">
    <property type="entry name" value="Cyt_c-like_dom_sf"/>
</dbReference>
<dbReference type="Proteomes" id="UP000703893">
    <property type="component" value="Unassembled WGS sequence"/>
</dbReference>
<dbReference type="InterPro" id="IPR009056">
    <property type="entry name" value="Cyt_c-like_dom"/>
</dbReference>
<reference evidence="7 8" key="1">
    <citation type="submission" date="2019-03" db="EMBL/GenBank/DDBJ databases">
        <title>Lake Tanganyika Metagenome-Assembled Genomes (MAGs).</title>
        <authorList>
            <person name="Tran P."/>
        </authorList>
    </citation>
    <scope>NUCLEOTIDE SEQUENCE [LARGE SCALE GENOMIC DNA]</scope>
    <source>
        <strain evidence="7">K_DeepCast_65m_m2_236</strain>
    </source>
</reference>
<evidence type="ECO:0000256" key="5">
    <source>
        <dbReference type="SAM" id="SignalP"/>
    </source>
</evidence>
<keyword evidence="5" id="KW-0732">Signal</keyword>
<evidence type="ECO:0000256" key="3">
    <source>
        <dbReference type="ARBA" id="ARBA00023004"/>
    </source>
</evidence>
<keyword evidence="3 4" id="KW-0408">Iron</keyword>
<feature type="chain" id="PRO_5036701477" description="Cytochrome c domain-containing protein" evidence="5">
    <location>
        <begin position="23"/>
        <end position="132"/>
    </location>
</feature>
<comment type="caution">
    <text evidence="7">The sequence shown here is derived from an EMBL/GenBank/DDBJ whole genome shotgun (WGS) entry which is preliminary data.</text>
</comment>
<accession>A0A937X795</accession>
<dbReference type="GO" id="GO:0009055">
    <property type="term" value="F:electron transfer activity"/>
    <property type="evidence" value="ECO:0007669"/>
    <property type="project" value="InterPro"/>
</dbReference>
<evidence type="ECO:0000256" key="4">
    <source>
        <dbReference type="PROSITE-ProRule" id="PRU00433"/>
    </source>
</evidence>
<dbReference type="AlphaFoldDB" id="A0A937X795"/>
<dbReference type="GO" id="GO:0020037">
    <property type="term" value="F:heme binding"/>
    <property type="evidence" value="ECO:0007669"/>
    <property type="project" value="InterPro"/>
</dbReference>
<feature type="signal peptide" evidence="5">
    <location>
        <begin position="1"/>
        <end position="22"/>
    </location>
</feature>
<dbReference type="PROSITE" id="PS51007">
    <property type="entry name" value="CYTC"/>
    <property type="match status" value="1"/>
</dbReference>
<gene>
    <name evidence="7" type="ORF">FJZ00_12870</name>
</gene>
<evidence type="ECO:0000313" key="8">
    <source>
        <dbReference type="Proteomes" id="UP000703893"/>
    </source>
</evidence>
<evidence type="ECO:0000313" key="7">
    <source>
        <dbReference type="EMBL" id="MBM3276037.1"/>
    </source>
</evidence>
<evidence type="ECO:0000259" key="6">
    <source>
        <dbReference type="PROSITE" id="PS51007"/>
    </source>
</evidence>
<organism evidence="7 8">
    <name type="scientific">Candidatus Tanganyikabacteria bacterium</name>
    <dbReference type="NCBI Taxonomy" id="2961651"/>
    <lineage>
        <taxon>Bacteria</taxon>
        <taxon>Bacillati</taxon>
        <taxon>Candidatus Sericytochromatia</taxon>
        <taxon>Candidatus Tanganyikabacteria</taxon>
    </lineage>
</organism>
<keyword evidence="1 4" id="KW-0349">Heme</keyword>
<evidence type="ECO:0000256" key="1">
    <source>
        <dbReference type="ARBA" id="ARBA00022617"/>
    </source>
</evidence>
<dbReference type="EMBL" id="VGJX01000831">
    <property type="protein sequence ID" value="MBM3276037.1"/>
    <property type="molecule type" value="Genomic_DNA"/>
</dbReference>
<sequence>MPASAGTALAAFGAIFLLTGQAGPSASADLRGAGGGDRGGGVGGEKVQFAAAQAVIVQRCATCHAAKPTDPAFPAAPLGVRLDTPESILTLAARIEARAVIQKSMPLANKTQMTESERELLGRWIAQGAEGK</sequence>
<evidence type="ECO:0000256" key="2">
    <source>
        <dbReference type="ARBA" id="ARBA00022723"/>
    </source>
</evidence>
<dbReference type="SUPFAM" id="SSF46626">
    <property type="entry name" value="Cytochrome c"/>
    <property type="match status" value="1"/>
</dbReference>
<feature type="domain" description="Cytochrome c" evidence="6">
    <location>
        <begin position="39"/>
        <end position="129"/>
    </location>
</feature>